<feature type="domain" description="B box-type" evidence="2">
    <location>
        <begin position="174"/>
        <end position="215"/>
    </location>
</feature>
<keyword evidence="1" id="KW-0862">Zinc</keyword>
<dbReference type="PROSITE" id="PS50119">
    <property type="entry name" value="ZF_BBOX"/>
    <property type="match status" value="1"/>
</dbReference>
<dbReference type="CDD" id="cd19799">
    <property type="entry name" value="Bbox2_MYCBP2"/>
    <property type="match status" value="1"/>
</dbReference>
<dbReference type="Proteomes" id="UP000267096">
    <property type="component" value="Unassembled WGS sequence"/>
</dbReference>
<evidence type="ECO:0000256" key="1">
    <source>
        <dbReference type="PROSITE-ProRule" id="PRU00024"/>
    </source>
</evidence>
<organism evidence="3 4">
    <name type="scientific">Anisakis simplex</name>
    <name type="common">Herring worm</name>
    <dbReference type="NCBI Taxonomy" id="6269"/>
    <lineage>
        <taxon>Eukaryota</taxon>
        <taxon>Metazoa</taxon>
        <taxon>Ecdysozoa</taxon>
        <taxon>Nematoda</taxon>
        <taxon>Chromadorea</taxon>
        <taxon>Rhabditida</taxon>
        <taxon>Spirurina</taxon>
        <taxon>Ascaridomorpha</taxon>
        <taxon>Ascaridoidea</taxon>
        <taxon>Anisakidae</taxon>
        <taxon>Anisakis</taxon>
        <taxon>Anisakis simplex complex</taxon>
    </lineage>
</organism>
<dbReference type="GO" id="GO:0005634">
    <property type="term" value="C:nucleus"/>
    <property type="evidence" value="ECO:0007669"/>
    <property type="project" value="TreeGrafter"/>
</dbReference>
<name>A0A3P6NLS4_ANISI</name>
<dbReference type="GO" id="GO:0005886">
    <property type="term" value="C:plasma membrane"/>
    <property type="evidence" value="ECO:0007669"/>
    <property type="project" value="TreeGrafter"/>
</dbReference>
<dbReference type="GO" id="GO:0008582">
    <property type="term" value="P:regulation of synaptic assembly at neuromuscular junction"/>
    <property type="evidence" value="ECO:0007669"/>
    <property type="project" value="TreeGrafter"/>
</dbReference>
<dbReference type="PANTHER" id="PTHR45943">
    <property type="entry name" value="E3 UBIQUITIN-PROTEIN LIGASE MYCBP2"/>
    <property type="match status" value="1"/>
</dbReference>
<evidence type="ECO:0000313" key="4">
    <source>
        <dbReference type="Proteomes" id="UP000267096"/>
    </source>
</evidence>
<dbReference type="OrthoDB" id="5807770at2759"/>
<dbReference type="GO" id="GO:0007411">
    <property type="term" value="P:axon guidance"/>
    <property type="evidence" value="ECO:0007669"/>
    <property type="project" value="TreeGrafter"/>
</dbReference>
<gene>
    <name evidence="3" type="ORF">ASIM_LOCUS4583</name>
</gene>
<protein>
    <recommendedName>
        <fullName evidence="2">B box-type domain-containing protein</fullName>
    </recommendedName>
</protein>
<evidence type="ECO:0000313" key="3">
    <source>
        <dbReference type="EMBL" id="VDK24109.1"/>
    </source>
</evidence>
<evidence type="ECO:0000259" key="2">
    <source>
        <dbReference type="PROSITE" id="PS50119"/>
    </source>
</evidence>
<keyword evidence="1" id="KW-0479">Metal-binding</keyword>
<keyword evidence="4" id="KW-1185">Reference proteome</keyword>
<reference evidence="3 4" key="1">
    <citation type="submission" date="2018-11" db="EMBL/GenBank/DDBJ databases">
        <authorList>
            <consortium name="Pathogen Informatics"/>
        </authorList>
    </citation>
    <scope>NUCLEOTIDE SEQUENCE [LARGE SCALE GENOMIC DNA]</scope>
</reference>
<dbReference type="InterPro" id="IPR000315">
    <property type="entry name" value="Znf_B-box"/>
</dbReference>
<proteinExistence type="predicted"/>
<sequence length="215" mass="24185">MFTPTSLDFTKFIHNLLAVIAKVISLQIRDKTTHSLMSATLASHAIDVPTHWRIDRQISIDIGRLAKQFLSDVSNGSISEQWTQSVRIELANQVMNLARLNAAESNSCDRIAMIATTSATQTSSESNTLSSSRLQILKSGKFWLSVAALSLIKEAKWLELSSMWTSLQANKDREPEPLCDNHDDDRTLAQIYCEVCQCSLCRECFTVLHLNKRNR</sequence>
<dbReference type="GO" id="GO:0061630">
    <property type="term" value="F:ubiquitin protein ligase activity"/>
    <property type="evidence" value="ECO:0007669"/>
    <property type="project" value="TreeGrafter"/>
</dbReference>
<dbReference type="GO" id="GO:0008270">
    <property type="term" value="F:zinc ion binding"/>
    <property type="evidence" value="ECO:0007669"/>
    <property type="project" value="UniProtKB-KW"/>
</dbReference>
<dbReference type="AlphaFoldDB" id="A0A3P6NLS4"/>
<dbReference type="PANTHER" id="PTHR45943:SF1">
    <property type="entry name" value="E3 UBIQUITIN-PROTEIN LIGASE MYCBP2"/>
    <property type="match status" value="1"/>
</dbReference>
<accession>A0A3P6NLS4</accession>
<dbReference type="EMBL" id="UYRR01008108">
    <property type="protein sequence ID" value="VDK24109.1"/>
    <property type="molecule type" value="Genomic_DNA"/>
</dbReference>
<keyword evidence="1" id="KW-0863">Zinc-finger</keyword>